<dbReference type="PROSITE" id="PS51450">
    <property type="entry name" value="LRR"/>
    <property type="match status" value="1"/>
</dbReference>
<dbReference type="PANTHER" id="PTHR27000">
    <property type="entry name" value="LEUCINE-RICH REPEAT RECEPTOR-LIKE PROTEIN KINASE FAMILY PROTEIN-RELATED"/>
    <property type="match status" value="1"/>
</dbReference>
<dbReference type="Proteomes" id="UP000823388">
    <property type="component" value="Chromosome 4N"/>
</dbReference>
<dbReference type="OrthoDB" id="4691307at2759"/>
<feature type="domain" description="Leucine-rich repeat-containing N-terminal plant-type" evidence="11">
    <location>
        <begin position="34"/>
        <end position="72"/>
    </location>
</feature>
<dbReference type="AlphaFoldDB" id="A0A8T0T238"/>
<dbReference type="SUPFAM" id="SSF52058">
    <property type="entry name" value="L domain-like"/>
    <property type="match status" value="2"/>
</dbReference>
<protein>
    <recommendedName>
        <fullName evidence="11">Leucine-rich repeat-containing N-terminal plant-type domain-containing protein</fullName>
    </recommendedName>
</protein>
<comment type="caution">
    <text evidence="12">The sequence shown here is derived from an EMBL/GenBank/DDBJ whole genome shotgun (WGS) entry which is preliminary data.</text>
</comment>
<evidence type="ECO:0000259" key="11">
    <source>
        <dbReference type="Pfam" id="PF08263"/>
    </source>
</evidence>
<dbReference type="InterPro" id="IPR003591">
    <property type="entry name" value="Leu-rich_rpt_typical-subtyp"/>
</dbReference>
<evidence type="ECO:0000256" key="7">
    <source>
        <dbReference type="ARBA" id="ARBA00023136"/>
    </source>
</evidence>
<evidence type="ECO:0000256" key="5">
    <source>
        <dbReference type="ARBA" id="ARBA00022737"/>
    </source>
</evidence>
<keyword evidence="8" id="KW-0675">Receptor</keyword>
<evidence type="ECO:0000256" key="4">
    <source>
        <dbReference type="ARBA" id="ARBA00022729"/>
    </source>
</evidence>
<keyword evidence="4 10" id="KW-0732">Signal</keyword>
<keyword evidence="5" id="KW-0677">Repeat</keyword>
<name>A0A8T0T238_PANVG</name>
<dbReference type="SMART" id="SM00369">
    <property type="entry name" value="LRR_TYP"/>
    <property type="match status" value="7"/>
</dbReference>
<evidence type="ECO:0000256" key="1">
    <source>
        <dbReference type="ARBA" id="ARBA00004162"/>
    </source>
</evidence>
<evidence type="ECO:0000256" key="2">
    <source>
        <dbReference type="ARBA" id="ARBA00022614"/>
    </source>
</evidence>
<dbReference type="Gene3D" id="3.80.10.10">
    <property type="entry name" value="Ribonuclease Inhibitor"/>
    <property type="match status" value="2"/>
</dbReference>
<evidence type="ECO:0000256" key="3">
    <source>
        <dbReference type="ARBA" id="ARBA00022692"/>
    </source>
</evidence>
<keyword evidence="2" id="KW-0433">Leucine-rich repeat</keyword>
<dbReference type="GO" id="GO:0005886">
    <property type="term" value="C:plasma membrane"/>
    <property type="evidence" value="ECO:0007669"/>
    <property type="project" value="UniProtKB-SubCell"/>
</dbReference>
<reference evidence="12" key="1">
    <citation type="submission" date="2020-05" db="EMBL/GenBank/DDBJ databases">
        <title>WGS assembly of Panicum virgatum.</title>
        <authorList>
            <person name="Lovell J.T."/>
            <person name="Jenkins J."/>
            <person name="Shu S."/>
            <person name="Juenger T.E."/>
            <person name="Schmutz J."/>
        </authorList>
    </citation>
    <scope>NUCLEOTIDE SEQUENCE</scope>
    <source>
        <strain evidence="12">AP13</strain>
    </source>
</reference>
<evidence type="ECO:0000256" key="9">
    <source>
        <dbReference type="ARBA" id="ARBA00023180"/>
    </source>
</evidence>
<keyword evidence="7" id="KW-0472">Membrane</keyword>
<evidence type="ECO:0000313" key="12">
    <source>
        <dbReference type="EMBL" id="KAG2605110.1"/>
    </source>
</evidence>
<evidence type="ECO:0000313" key="13">
    <source>
        <dbReference type="Proteomes" id="UP000823388"/>
    </source>
</evidence>
<proteinExistence type="predicted"/>
<keyword evidence="13" id="KW-1185">Reference proteome</keyword>
<sequence length="629" mass="70130">MSNRIPWERFFLLSHVLCVLISNIHHASHGCSVEERAALMEIRSSLVRAGTAVPDSWGRGGDCCSWERVNCSGSGGTRRVSHLDLSNLYYGGHYWSFNMTVFSAFSELQFLDLSSNHPSSLGSDGLVVLLNLTKLQQLNLSGNYWLEDSSILAPIGELVSLQVLDLNFNQMRNLPVAAFGNLTNMRELFLSHNEFDGSLPKTLLVLPHLKILDLSGNSFDGGIPISLSSVEEPASLEVLNLNYNLMSGDLPTEQEFRYLRNIRELRLSFNQFSGNLSAFLFSLPHFKILDLSWNSLVEGIPISPSSDEEPASVEVLNLSNNKMSGALPTEQEFRYLRNIRELDLSLNQFSGNLSAFLFSLPHIEQLDLSGNLFEGPIPISLSSNLSLSLKSLRFSQNNLSGKLSFYWLRNLTKLEEIDLSENTNLVVHVNIPGWVPPFQLKRLALSGCDLDRAIIKEPHFLRTQLHLEELDLSNNNLSGSMPNWLFRKEATLVDLSLGNNSLSGSLDPTGHPQTALQSMIISNNHITGQLPVGFGSMFPCLSTLAFSDNNFYGQIPMSLCHINRMRLLDLSNNHFSGELPACVFTDFPDMQIFSISNNQLEGTLPRLLSGSLVIMSLYDNKLFGNQEAW</sequence>
<dbReference type="Pfam" id="PF08263">
    <property type="entry name" value="LRRNT_2"/>
    <property type="match status" value="1"/>
</dbReference>
<dbReference type="Pfam" id="PF00560">
    <property type="entry name" value="LRR_1"/>
    <property type="match status" value="4"/>
</dbReference>
<organism evidence="12 13">
    <name type="scientific">Panicum virgatum</name>
    <name type="common">Blackwell switchgrass</name>
    <dbReference type="NCBI Taxonomy" id="38727"/>
    <lineage>
        <taxon>Eukaryota</taxon>
        <taxon>Viridiplantae</taxon>
        <taxon>Streptophyta</taxon>
        <taxon>Embryophyta</taxon>
        <taxon>Tracheophyta</taxon>
        <taxon>Spermatophyta</taxon>
        <taxon>Magnoliopsida</taxon>
        <taxon>Liliopsida</taxon>
        <taxon>Poales</taxon>
        <taxon>Poaceae</taxon>
        <taxon>PACMAD clade</taxon>
        <taxon>Panicoideae</taxon>
        <taxon>Panicodae</taxon>
        <taxon>Paniceae</taxon>
        <taxon>Panicinae</taxon>
        <taxon>Panicum</taxon>
        <taxon>Panicum sect. Hiantes</taxon>
    </lineage>
</organism>
<feature type="signal peptide" evidence="10">
    <location>
        <begin position="1"/>
        <end position="30"/>
    </location>
</feature>
<evidence type="ECO:0000256" key="6">
    <source>
        <dbReference type="ARBA" id="ARBA00022989"/>
    </source>
</evidence>
<dbReference type="InterPro" id="IPR032675">
    <property type="entry name" value="LRR_dom_sf"/>
</dbReference>
<evidence type="ECO:0000256" key="8">
    <source>
        <dbReference type="ARBA" id="ARBA00023170"/>
    </source>
</evidence>
<dbReference type="PANTHER" id="PTHR27000:SF642">
    <property type="entry name" value="INACTIVE LEUCINE-RICH REPEAT RECEPTOR KINASE XIAO-RELATED"/>
    <property type="match status" value="1"/>
</dbReference>
<accession>A0A8T0T238</accession>
<dbReference type="InterPro" id="IPR001611">
    <property type="entry name" value="Leu-rich_rpt"/>
</dbReference>
<keyword evidence="6" id="KW-1133">Transmembrane helix</keyword>
<keyword evidence="3" id="KW-0812">Transmembrane</keyword>
<gene>
    <name evidence="12" type="ORF">PVAP13_4NG117500</name>
</gene>
<evidence type="ECO:0000256" key="10">
    <source>
        <dbReference type="SAM" id="SignalP"/>
    </source>
</evidence>
<dbReference type="EMBL" id="CM029044">
    <property type="protein sequence ID" value="KAG2605110.1"/>
    <property type="molecule type" value="Genomic_DNA"/>
</dbReference>
<dbReference type="InterPro" id="IPR013210">
    <property type="entry name" value="LRR_N_plant-typ"/>
</dbReference>
<feature type="chain" id="PRO_5035775083" description="Leucine-rich repeat-containing N-terminal plant-type domain-containing protein" evidence="10">
    <location>
        <begin position="31"/>
        <end position="629"/>
    </location>
</feature>
<dbReference type="Pfam" id="PF13855">
    <property type="entry name" value="LRR_8"/>
    <property type="match status" value="1"/>
</dbReference>
<comment type="subcellular location">
    <subcellularLocation>
        <location evidence="1">Cell membrane</location>
        <topology evidence="1">Single-pass membrane protein</topology>
    </subcellularLocation>
</comment>
<keyword evidence="9" id="KW-0325">Glycoprotein</keyword>